<dbReference type="InterPro" id="IPR006128">
    <property type="entry name" value="Lipoprotein_PsaA-like"/>
</dbReference>
<dbReference type="GO" id="GO:0030001">
    <property type="term" value="P:metal ion transport"/>
    <property type="evidence" value="ECO:0007669"/>
    <property type="project" value="InterPro"/>
</dbReference>
<dbReference type="Gene3D" id="3.40.50.1980">
    <property type="entry name" value="Nitrogenase molybdenum iron protein domain"/>
    <property type="match status" value="2"/>
</dbReference>
<dbReference type="Pfam" id="PF01297">
    <property type="entry name" value="ZnuA"/>
    <property type="match status" value="1"/>
</dbReference>
<evidence type="ECO:0000256" key="6">
    <source>
        <dbReference type="SAM" id="Coils"/>
    </source>
</evidence>
<evidence type="ECO:0000256" key="1">
    <source>
        <dbReference type="ARBA" id="ARBA00004196"/>
    </source>
</evidence>
<evidence type="ECO:0000256" key="7">
    <source>
        <dbReference type="SAM" id="MobiDB-lite"/>
    </source>
</evidence>
<reference evidence="9 10" key="1">
    <citation type="submission" date="2016-10" db="EMBL/GenBank/DDBJ databases">
        <authorList>
            <person name="de Groot N.N."/>
        </authorList>
    </citation>
    <scope>NUCLEOTIDE SEQUENCE [LARGE SCALE GENOMIC DNA]</scope>
    <source>
        <strain evidence="9 10">DSM 20117</strain>
    </source>
</reference>
<evidence type="ECO:0000313" key="10">
    <source>
        <dbReference type="Proteomes" id="UP000181917"/>
    </source>
</evidence>
<protein>
    <submittedName>
        <fullName evidence="9">Zinc/manganese transport system substrate-binding protein</fullName>
    </submittedName>
</protein>
<feature type="compositionally biased region" description="Basic and acidic residues" evidence="7">
    <location>
        <begin position="140"/>
        <end position="153"/>
    </location>
</feature>
<evidence type="ECO:0000313" key="9">
    <source>
        <dbReference type="EMBL" id="SDQ67097.1"/>
    </source>
</evidence>
<evidence type="ECO:0000256" key="5">
    <source>
        <dbReference type="RuleBase" id="RU003512"/>
    </source>
</evidence>
<comment type="similarity">
    <text evidence="5">Belongs to the bacterial solute-binding protein 9 family.</text>
</comment>
<dbReference type="GO" id="GO:0046872">
    <property type="term" value="F:metal ion binding"/>
    <property type="evidence" value="ECO:0007669"/>
    <property type="project" value="UniProtKB-KW"/>
</dbReference>
<evidence type="ECO:0000256" key="3">
    <source>
        <dbReference type="ARBA" id="ARBA00022723"/>
    </source>
</evidence>
<organism evidence="9 10">
    <name type="scientific">Crystallibacter crystallopoietes</name>
    <dbReference type="NCBI Taxonomy" id="37928"/>
    <lineage>
        <taxon>Bacteria</taxon>
        <taxon>Bacillati</taxon>
        <taxon>Actinomycetota</taxon>
        <taxon>Actinomycetes</taxon>
        <taxon>Micrococcales</taxon>
        <taxon>Micrococcaceae</taxon>
        <taxon>Crystallibacter</taxon>
    </lineage>
</organism>
<dbReference type="OrthoDB" id="5296019at2"/>
<comment type="subcellular location">
    <subcellularLocation>
        <location evidence="1">Cell envelope</location>
    </subcellularLocation>
</comment>
<dbReference type="GO" id="GO:0030313">
    <property type="term" value="C:cell envelope"/>
    <property type="evidence" value="ECO:0007669"/>
    <property type="project" value="UniProtKB-SubCell"/>
</dbReference>
<dbReference type="STRING" id="37928.SAMN04489742_2064"/>
<dbReference type="PRINTS" id="PR00690">
    <property type="entry name" value="ADHESNFAMILY"/>
</dbReference>
<keyword evidence="4 8" id="KW-0732">Signal</keyword>
<feature type="chain" id="PRO_5010267183" evidence="8">
    <location>
        <begin position="25"/>
        <end position="329"/>
    </location>
</feature>
<evidence type="ECO:0000256" key="2">
    <source>
        <dbReference type="ARBA" id="ARBA00022448"/>
    </source>
</evidence>
<dbReference type="Proteomes" id="UP000181917">
    <property type="component" value="Unassembled WGS sequence"/>
</dbReference>
<gene>
    <name evidence="9" type="ORF">SAMN04489742_2064</name>
</gene>
<dbReference type="InterPro" id="IPR050492">
    <property type="entry name" value="Bact_metal-bind_prot9"/>
</dbReference>
<evidence type="ECO:0000256" key="8">
    <source>
        <dbReference type="SAM" id="SignalP"/>
    </source>
</evidence>
<accession>A0A1H1CS09</accession>
<dbReference type="RefSeq" id="WP_074700328.1">
    <property type="nucleotide sequence ID" value="NZ_CP018863.1"/>
</dbReference>
<dbReference type="KEGG" id="acry:AC20117_07070"/>
<keyword evidence="10" id="KW-1185">Reference proteome</keyword>
<name>A0A1H1CS09_9MICC</name>
<proteinExistence type="inferred from homology"/>
<dbReference type="AlphaFoldDB" id="A0A1H1CS09"/>
<dbReference type="GO" id="GO:0007155">
    <property type="term" value="P:cell adhesion"/>
    <property type="evidence" value="ECO:0007669"/>
    <property type="project" value="InterPro"/>
</dbReference>
<dbReference type="InterPro" id="IPR006127">
    <property type="entry name" value="ZnuA-like"/>
</dbReference>
<keyword evidence="6" id="KW-0175">Coiled coil</keyword>
<dbReference type="PANTHER" id="PTHR42953:SF1">
    <property type="entry name" value="METAL-BINDING PROTEIN HI_0362-RELATED"/>
    <property type="match status" value="1"/>
</dbReference>
<dbReference type="SUPFAM" id="SSF53807">
    <property type="entry name" value="Helical backbone' metal receptor"/>
    <property type="match status" value="1"/>
</dbReference>
<feature type="region of interest" description="Disordered" evidence="7">
    <location>
        <begin position="128"/>
        <end position="155"/>
    </location>
</feature>
<keyword evidence="3" id="KW-0479">Metal-binding</keyword>
<sequence>MRFTIRRATLAGAAIFALALTSCAANGPGTGTETEAAADGKISIVASTNTYSDIAAAIGGERVAATAIIDNTSQDPHSYEGTARDRLALSEADLIIRNGGGFDPFMEQLAAEDSTAPVIDAVETSGLGEAETAAEEEAAEDAHAGETAEEHAAHGAVNEHVWYSLPAISRVAEEITKELSGIDPDNAAEYEANAAAFTEDIDALEERVTQLRGQHEGKAIAATAPLAEHLLTDTGLVDETPKDFLAAIEAGNDAPPAALKEAQDLVTAGKIALLAYNSQVEGPQSQGLKAAADEAGVPVVDFSETLPEGVSYQDWMGSNLDQLETALNR</sequence>
<dbReference type="PANTHER" id="PTHR42953">
    <property type="entry name" value="HIGH-AFFINITY ZINC UPTAKE SYSTEM PROTEIN ZNUA-RELATED"/>
    <property type="match status" value="1"/>
</dbReference>
<evidence type="ECO:0000256" key="4">
    <source>
        <dbReference type="ARBA" id="ARBA00022729"/>
    </source>
</evidence>
<dbReference type="EMBL" id="FNKH01000002">
    <property type="protein sequence ID" value="SDQ67097.1"/>
    <property type="molecule type" value="Genomic_DNA"/>
</dbReference>
<keyword evidence="2 5" id="KW-0813">Transport</keyword>
<dbReference type="PROSITE" id="PS51257">
    <property type="entry name" value="PROKAR_LIPOPROTEIN"/>
    <property type="match status" value="1"/>
</dbReference>
<feature type="coiled-coil region" evidence="6">
    <location>
        <begin position="187"/>
        <end position="214"/>
    </location>
</feature>
<feature type="signal peptide" evidence="8">
    <location>
        <begin position="1"/>
        <end position="24"/>
    </location>
</feature>